<name>A0A0E9VNE2_ANGAN</name>
<reference evidence="1" key="1">
    <citation type="submission" date="2014-11" db="EMBL/GenBank/DDBJ databases">
        <authorList>
            <person name="Amaro Gonzalez C."/>
        </authorList>
    </citation>
    <scope>NUCLEOTIDE SEQUENCE</scope>
</reference>
<evidence type="ECO:0000313" key="1">
    <source>
        <dbReference type="EMBL" id="JAH78733.1"/>
    </source>
</evidence>
<dbReference type="AlphaFoldDB" id="A0A0E9VNE2"/>
<sequence length="67" mass="7476">MLFYLILHSCGACSLSPCGNRRCFPVLPHLHPTGVTLACDTCYIYHIQLENICVFHGQISGLLKWAV</sequence>
<proteinExistence type="predicted"/>
<reference evidence="1" key="2">
    <citation type="journal article" date="2015" name="Fish Shellfish Immunol.">
        <title>Early steps in the European eel (Anguilla anguilla)-Vibrio vulnificus interaction in the gills: Role of the RtxA13 toxin.</title>
        <authorList>
            <person name="Callol A."/>
            <person name="Pajuelo D."/>
            <person name="Ebbesson L."/>
            <person name="Teles M."/>
            <person name="MacKenzie S."/>
            <person name="Amaro C."/>
        </authorList>
    </citation>
    <scope>NUCLEOTIDE SEQUENCE</scope>
</reference>
<accession>A0A0E9VNE2</accession>
<protein>
    <submittedName>
        <fullName evidence="1">Uncharacterized protein</fullName>
    </submittedName>
</protein>
<dbReference type="EMBL" id="GBXM01029844">
    <property type="protein sequence ID" value="JAH78733.1"/>
    <property type="molecule type" value="Transcribed_RNA"/>
</dbReference>
<organism evidence="1">
    <name type="scientific">Anguilla anguilla</name>
    <name type="common">European freshwater eel</name>
    <name type="synonym">Muraena anguilla</name>
    <dbReference type="NCBI Taxonomy" id="7936"/>
    <lineage>
        <taxon>Eukaryota</taxon>
        <taxon>Metazoa</taxon>
        <taxon>Chordata</taxon>
        <taxon>Craniata</taxon>
        <taxon>Vertebrata</taxon>
        <taxon>Euteleostomi</taxon>
        <taxon>Actinopterygii</taxon>
        <taxon>Neopterygii</taxon>
        <taxon>Teleostei</taxon>
        <taxon>Anguilliformes</taxon>
        <taxon>Anguillidae</taxon>
        <taxon>Anguilla</taxon>
    </lineage>
</organism>